<evidence type="ECO:0000313" key="2">
    <source>
        <dbReference type="Proteomes" id="UP000198724"/>
    </source>
</evidence>
<name>A0A1I2TCM0_9BACT</name>
<organism evidence="1 2">
    <name type="scientific">Pontibacter chinhatensis</name>
    <dbReference type="NCBI Taxonomy" id="1436961"/>
    <lineage>
        <taxon>Bacteria</taxon>
        <taxon>Pseudomonadati</taxon>
        <taxon>Bacteroidota</taxon>
        <taxon>Cytophagia</taxon>
        <taxon>Cytophagales</taxon>
        <taxon>Hymenobacteraceae</taxon>
        <taxon>Pontibacter</taxon>
    </lineage>
</organism>
<dbReference type="Proteomes" id="UP000198724">
    <property type="component" value="Unassembled WGS sequence"/>
</dbReference>
<dbReference type="AlphaFoldDB" id="A0A1I2TCM0"/>
<proteinExistence type="predicted"/>
<keyword evidence="2" id="KW-1185">Reference proteome</keyword>
<dbReference type="EMBL" id="FOOT01000003">
    <property type="protein sequence ID" value="SFG62590.1"/>
    <property type="molecule type" value="Genomic_DNA"/>
</dbReference>
<dbReference type="Gene3D" id="2.60.40.1930">
    <property type="match status" value="1"/>
</dbReference>
<gene>
    <name evidence="1" type="ORF">SAMN05421739_10372</name>
</gene>
<evidence type="ECO:0008006" key="3">
    <source>
        <dbReference type="Google" id="ProtNLM"/>
    </source>
</evidence>
<sequence>MAQQLPEAGQVQALLSEERVQLVHSQPYYAAGERLWFTAFLSKIPSNIPPSKTLYVELLDAREQVILRQRLIVEEGKASGDILLPENLPTGTYTLLATTNWMRNYSKDQQYREPLLIVNAGEVAALHTKKPAEANKPVQVQFFPESNSLVAGVATKLAVVVTNAAGVGITASGSIENSAGETVVHFQTDKSGLATVDFTPAPQEQYQAQVQAEGYAPGRVSVPEAKQSGLSLAVEEQTAEQLRVRINNPSSWRYTLVAEAGGKVYFSQRGNAGGAIAVPWPAEAGEAVRLLLLNPGGLVEAEQQVAQRQKQPLLSISTDRQQYGPRQQVTVTVQTTHAPGAPLAVAVTSIKPDFTMPLAINSTLGRNAEGGQLVAAGPDQELWAGLVSGKTAMAHGVESLVDAFVKDGVNMPFVNESYRAVTDTAFVQALPENVVQYALQQRNRTRINEAYGLAEAHATAPVPRLPADRVARLDEYITFDNVEEALRETTTNLRLGKKKGRHRARLLYVAPGVKRMMKGEPIYLIDGVVVKGMEEILALDLNDISSFELTWMEEKLYAANLGHVADNGILAVYTKSGEARDKLREKGYATLFEQYNRPRVFVAAAPGAGTSATPDFRQLVYWEPQLRLSSDGKATFSFFTTDQTGDFSIRIQGITADGLPVTGEATYQVRLVK</sequence>
<evidence type="ECO:0000313" key="1">
    <source>
        <dbReference type="EMBL" id="SFG62590.1"/>
    </source>
</evidence>
<protein>
    <recommendedName>
        <fullName evidence="3">MG2 domain-containing protein</fullName>
    </recommendedName>
</protein>
<accession>A0A1I2TCM0</accession>
<dbReference type="STRING" id="1436961.SAMN05421739_10372"/>
<reference evidence="2" key="1">
    <citation type="submission" date="2016-10" db="EMBL/GenBank/DDBJ databases">
        <authorList>
            <person name="Varghese N."/>
            <person name="Submissions S."/>
        </authorList>
    </citation>
    <scope>NUCLEOTIDE SEQUENCE [LARGE SCALE GENOMIC DNA]</scope>
    <source>
        <strain evidence="2">LP51</strain>
    </source>
</reference>